<evidence type="ECO:0000256" key="5">
    <source>
        <dbReference type="PROSITE-ProRule" id="PRU00042"/>
    </source>
</evidence>
<organism evidence="9 10">
    <name type="scientific">Aquarana catesbeiana</name>
    <name type="common">American bullfrog</name>
    <name type="synonym">Rana catesbeiana</name>
    <dbReference type="NCBI Taxonomy" id="8400"/>
    <lineage>
        <taxon>Eukaryota</taxon>
        <taxon>Metazoa</taxon>
        <taxon>Chordata</taxon>
        <taxon>Craniata</taxon>
        <taxon>Vertebrata</taxon>
        <taxon>Euteleostomi</taxon>
        <taxon>Amphibia</taxon>
        <taxon>Batrachia</taxon>
        <taxon>Anura</taxon>
        <taxon>Neobatrachia</taxon>
        <taxon>Ranoidea</taxon>
        <taxon>Ranidae</taxon>
        <taxon>Aquarana</taxon>
    </lineage>
</organism>
<feature type="domain" description="C2H2-type" evidence="8">
    <location>
        <begin position="205"/>
        <end position="223"/>
    </location>
</feature>
<keyword evidence="4" id="KW-0862">Zinc</keyword>
<dbReference type="PANTHER" id="PTHR24379">
    <property type="entry name" value="KRAB AND ZINC FINGER DOMAIN-CONTAINING"/>
    <property type="match status" value="1"/>
</dbReference>
<evidence type="ECO:0000313" key="9">
    <source>
        <dbReference type="EMBL" id="PIO24350.1"/>
    </source>
</evidence>
<sequence length="1003" mass="113126">QGTEVLNMDPFHGMEVGAEVELNDGSLAIDDHISIKLENKRDLPLWQHLHYFDDSSSDESLDQQYVDSTSSVVKTLEIPSRIPEFRSQVVENKQMEKNRNVLSTSINLQPGAFCINGEQRDDHYFILSNGYSKNLQDQAFQLAPHFEALGIPCTEVMSDSGQLQPNSTEVYTETTLSYEEDPSLVNSEQNRTQCNKTINPLGRNYKCQRCGRQFSRLYNLDNHVCIEKAFRCPQQNSNNVETMNRLEKMCAEAQKELQSLQGQYKKEDVSTQPSSSEAQMWNQESLSESVIPATVPCDQHECESSIISTQEFHISCDENSENVASQNVTTLKNIVVVDMADCSPTFPEANQEQDSAKQVEDIDPQLDQINSEWTHLNQHLTFQTNDENPYDISNPTAEATNIYKCQECGQICNSSCSFTNHMHWHQTKKILSLVNAEPSLGGQESDGTTHHADTTPLSPQMGNCAKPTQTFTFEYCGKVFNSHVADATHTVWHLKKKGPVTVLSTQGANQETGQVSSFTTKTQKSDGACTSSADVLTCQYCGRVFNKLCAYTNHSRWHVKEKELRNKFNAESRRVLVDEERLKEGDPNNLLNQDNMTFDVDPNTGVTDVCLDDGNVQGYCRLVRQLSLDEQHNLPSCEQVVKSEDEEPSHPPLPMQMKTKPQTLPEVLESVLELVVGTEEVHEILLSKAGLVFRKAENFENDEEVEKDLHEISGMYLEPEENQISGTKLEPAENRIPGMKLEPAENSIPGMKLEPAENRISGMKLEPAENRIPGMKLEPAENRILGMKLEPGENRIPGMELEPTENQISGTELEPAENQVPGMELEPTKNQIPGMWLKPEKTQIPGRHLESEKKIYSPKILPSKIATQLLSRPRPPHRCRDCGIRFHQIWRLKQHRLKGFGKTCTLKKHQCDCGRTPIGSLHFLLHQLQHLSDTTFTCAVCNKSLCGYRQLQAHSLVHPLVSQFQCKCGSRFTKLPRYLWHSLKNKAKPKPKLQMGAGTEPSL</sequence>
<evidence type="ECO:0000259" key="8">
    <source>
        <dbReference type="PROSITE" id="PS50157"/>
    </source>
</evidence>
<dbReference type="PANTHER" id="PTHR24379:SF121">
    <property type="entry name" value="C2H2-TYPE DOMAIN-CONTAINING PROTEIN"/>
    <property type="match status" value="1"/>
</dbReference>
<evidence type="ECO:0000313" key="10">
    <source>
        <dbReference type="Proteomes" id="UP000228934"/>
    </source>
</evidence>
<keyword evidence="10" id="KW-1185">Reference proteome</keyword>
<dbReference type="OrthoDB" id="9028103at2759"/>
<dbReference type="AlphaFoldDB" id="A0A2G9R8Z1"/>
<evidence type="ECO:0000256" key="1">
    <source>
        <dbReference type="ARBA" id="ARBA00022723"/>
    </source>
</evidence>
<keyword evidence="3 5" id="KW-0863">Zinc-finger</keyword>
<feature type="domain" description="C2H2-type" evidence="8">
    <location>
        <begin position="536"/>
        <end position="563"/>
    </location>
</feature>
<feature type="region of interest" description="Disordered" evidence="7">
    <location>
        <begin position="438"/>
        <end position="461"/>
    </location>
</feature>
<keyword evidence="2" id="KW-0677">Repeat</keyword>
<name>A0A2G9R8Z1_AQUCT</name>
<dbReference type="InterPro" id="IPR013087">
    <property type="entry name" value="Znf_C2H2_type"/>
</dbReference>
<keyword evidence="6" id="KW-0175">Coiled coil</keyword>
<gene>
    <name evidence="9" type="ORF">AB205_0159740</name>
</gene>
<dbReference type="EMBL" id="KV957811">
    <property type="protein sequence ID" value="PIO24350.1"/>
    <property type="molecule type" value="Genomic_DNA"/>
</dbReference>
<feature type="coiled-coil region" evidence="6">
    <location>
        <begin position="236"/>
        <end position="270"/>
    </location>
</feature>
<proteinExistence type="predicted"/>
<dbReference type="GO" id="GO:0008270">
    <property type="term" value="F:zinc ion binding"/>
    <property type="evidence" value="ECO:0007669"/>
    <property type="project" value="UniProtKB-KW"/>
</dbReference>
<accession>A0A2G9R8Z1</accession>
<evidence type="ECO:0000256" key="2">
    <source>
        <dbReference type="ARBA" id="ARBA00022737"/>
    </source>
</evidence>
<feature type="domain" description="C2H2-type" evidence="8">
    <location>
        <begin position="403"/>
        <end position="430"/>
    </location>
</feature>
<feature type="non-terminal residue" evidence="9">
    <location>
        <position position="1"/>
    </location>
</feature>
<keyword evidence="1" id="KW-0479">Metal-binding</keyword>
<dbReference type="PROSITE" id="PS00028">
    <property type="entry name" value="ZINC_FINGER_C2H2_1"/>
    <property type="match status" value="3"/>
</dbReference>
<evidence type="ECO:0000256" key="6">
    <source>
        <dbReference type="SAM" id="Coils"/>
    </source>
</evidence>
<dbReference type="Proteomes" id="UP000228934">
    <property type="component" value="Unassembled WGS sequence"/>
</dbReference>
<evidence type="ECO:0000256" key="7">
    <source>
        <dbReference type="SAM" id="MobiDB-lite"/>
    </source>
</evidence>
<reference evidence="10" key="1">
    <citation type="journal article" date="2017" name="Nat. Commun.">
        <title>The North American bullfrog draft genome provides insight into hormonal regulation of long noncoding RNA.</title>
        <authorList>
            <person name="Hammond S.A."/>
            <person name="Warren R.L."/>
            <person name="Vandervalk B.P."/>
            <person name="Kucuk E."/>
            <person name="Khan H."/>
            <person name="Gibb E.A."/>
            <person name="Pandoh P."/>
            <person name="Kirk H."/>
            <person name="Zhao Y."/>
            <person name="Jones M."/>
            <person name="Mungall A.J."/>
            <person name="Coope R."/>
            <person name="Pleasance S."/>
            <person name="Moore R.A."/>
            <person name="Holt R.A."/>
            <person name="Round J.M."/>
            <person name="Ohora S."/>
            <person name="Walle B.V."/>
            <person name="Veldhoen N."/>
            <person name="Helbing C.C."/>
            <person name="Birol I."/>
        </authorList>
    </citation>
    <scope>NUCLEOTIDE SEQUENCE [LARGE SCALE GENOMIC DNA]</scope>
</reference>
<evidence type="ECO:0000256" key="4">
    <source>
        <dbReference type="ARBA" id="ARBA00022833"/>
    </source>
</evidence>
<dbReference type="Gene3D" id="3.30.160.60">
    <property type="entry name" value="Classic Zinc Finger"/>
    <property type="match status" value="1"/>
</dbReference>
<protein>
    <recommendedName>
        <fullName evidence="8">C2H2-type domain-containing protein</fullName>
    </recommendedName>
</protein>
<evidence type="ECO:0000256" key="3">
    <source>
        <dbReference type="ARBA" id="ARBA00022771"/>
    </source>
</evidence>
<dbReference type="PROSITE" id="PS50157">
    <property type="entry name" value="ZINC_FINGER_C2H2_2"/>
    <property type="match status" value="3"/>
</dbReference>
<dbReference type="SMART" id="SM00355">
    <property type="entry name" value="ZnF_C2H2"/>
    <property type="match status" value="5"/>
</dbReference>